<dbReference type="EMBL" id="BDHI01000015">
    <property type="protein sequence ID" value="GCB24109.1"/>
    <property type="molecule type" value="Genomic_DNA"/>
</dbReference>
<evidence type="ECO:0000313" key="6">
    <source>
        <dbReference type="EMBL" id="GCB24109.1"/>
    </source>
</evidence>
<dbReference type="Proteomes" id="UP000286921">
    <property type="component" value="Unassembled WGS sequence"/>
</dbReference>
<comment type="caution">
    <text evidence="6">The sequence shown here is derived from an EMBL/GenBank/DDBJ whole genome shotgun (WGS) entry which is preliminary data.</text>
</comment>
<dbReference type="PANTHER" id="PTHR31544">
    <property type="entry name" value="AIG2-LIKE PROTEIN D"/>
    <property type="match status" value="1"/>
</dbReference>
<dbReference type="Gene3D" id="3.10.490.10">
    <property type="entry name" value="Gamma-glutamyl cyclotransferase-like"/>
    <property type="match status" value="1"/>
</dbReference>
<organism evidence="6 7">
    <name type="scientific">Aspergillus awamori</name>
    <name type="common">Black koji mold</name>
    <dbReference type="NCBI Taxonomy" id="105351"/>
    <lineage>
        <taxon>Eukaryota</taxon>
        <taxon>Fungi</taxon>
        <taxon>Dikarya</taxon>
        <taxon>Ascomycota</taxon>
        <taxon>Pezizomycotina</taxon>
        <taxon>Eurotiomycetes</taxon>
        <taxon>Eurotiomycetidae</taxon>
        <taxon>Eurotiales</taxon>
        <taxon>Aspergillaceae</taxon>
        <taxon>Aspergillus</taxon>
    </lineage>
</organism>
<evidence type="ECO:0000256" key="3">
    <source>
        <dbReference type="ARBA" id="ARBA00030602"/>
    </source>
</evidence>
<evidence type="ECO:0000256" key="1">
    <source>
        <dbReference type="ARBA" id="ARBA00008861"/>
    </source>
</evidence>
<dbReference type="AlphaFoldDB" id="A0A401KXQ6"/>
<gene>
    <name evidence="6" type="ORF">AAWM_06994</name>
</gene>
<protein>
    <recommendedName>
        <fullName evidence="3">Putative gamma-glutamylcyclotransferase</fullName>
    </recommendedName>
</protein>
<evidence type="ECO:0000256" key="4">
    <source>
        <dbReference type="SAM" id="MobiDB-lite"/>
    </source>
</evidence>
<feature type="compositionally biased region" description="Pro residues" evidence="4">
    <location>
        <begin position="1"/>
        <end position="32"/>
    </location>
</feature>
<dbReference type="CDD" id="cd06661">
    <property type="entry name" value="GGCT_like"/>
    <property type="match status" value="1"/>
</dbReference>
<name>A0A401KXQ6_ASPAW</name>
<feature type="region of interest" description="Disordered" evidence="4">
    <location>
        <begin position="1"/>
        <end position="42"/>
    </location>
</feature>
<dbReference type="InterPro" id="IPR009288">
    <property type="entry name" value="AIG2-like_dom"/>
</dbReference>
<dbReference type="GO" id="GO:0016740">
    <property type="term" value="F:transferase activity"/>
    <property type="evidence" value="ECO:0007669"/>
    <property type="project" value="UniProtKB-KW"/>
</dbReference>
<evidence type="ECO:0000313" key="7">
    <source>
        <dbReference type="Proteomes" id="UP000286921"/>
    </source>
</evidence>
<accession>A0A401KXQ6</accession>
<reference evidence="6 7" key="1">
    <citation type="submission" date="2016-09" db="EMBL/GenBank/DDBJ databases">
        <title>Aspergillus awamori IFM 58123T.</title>
        <authorList>
            <person name="Kusuya Y."/>
            <person name="Shimizu M."/>
            <person name="Takahashi H."/>
            <person name="Yaguchi T."/>
        </authorList>
    </citation>
    <scope>NUCLEOTIDE SEQUENCE [LARGE SCALE GENOMIC DNA]</scope>
    <source>
        <strain evidence="6 7">IFM 58123</strain>
    </source>
</reference>
<dbReference type="SUPFAM" id="SSF110857">
    <property type="entry name" value="Gamma-glutamyl cyclotransferase-like"/>
    <property type="match status" value="1"/>
</dbReference>
<dbReference type="Pfam" id="PF06094">
    <property type="entry name" value="GGACT"/>
    <property type="match status" value="1"/>
</dbReference>
<evidence type="ECO:0000256" key="2">
    <source>
        <dbReference type="ARBA" id="ARBA00022679"/>
    </source>
</evidence>
<dbReference type="InterPro" id="IPR013024">
    <property type="entry name" value="GGCT-like"/>
</dbReference>
<dbReference type="InterPro" id="IPR045038">
    <property type="entry name" value="AIG2-like"/>
</dbReference>
<comment type="similarity">
    <text evidence="1">Belongs to the gamma-glutamylcyclotransferase family.</text>
</comment>
<proteinExistence type="inferred from homology"/>
<keyword evidence="2" id="KW-0808">Transferase</keyword>
<sequence length="181" mass="20238">MQNETPPDPVLSNPPPPPPPRLVPIKQPPSTPAHPLTQHNKPILPPPAYPVYYFFYGTLTSPTQVQRILDLPEEPHLREAEVSGYAIAKWGDYPALINGEQGQVVTGSSYLVKAEEEAQKLAHYETNAYEITDCWIFFKDGEEPHKVVGKVFVYAGDAQALLEQRFDRKLWGKQMGGSLGF</sequence>
<feature type="domain" description="Gamma-glutamylcyclotransferase AIG2-like" evidence="5">
    <location>
        <begin position="53"/>
        <end position="159"/>
    </location>
</feature>
<dbReference type="PANTHER" id="PTHR31544:SF4">
    <property type="entry name" value="GAMMA-GLUTAMYLCYCLOTRANSFERASE-RELATED"/>
    <property type="match status" value="1"/>
</dbReference>
<keyword evidence="7" id="KW-1185">Reference proteome</keyword>
<dbReference type="InterPro" id="IPR036568">
    <property type="entry name" value="GGCT-like_sf"/>
</dbReference>
<evidence type="ECO:0000259" key="5">
    <source>
        <dbReference type="Pfam" id="PF06094"/>
    </source>
</evidence>